<protein>
    <recommendedName>
        <fullName evidence="8">Protein kinase domain-containing protein</fullName>
    </recommendedName>
</protein>
<dbReference type="InterPro" id="IPR008271">
    <property type="entry name" value="Ser/Thr_kinase_AS"/>
</dbReference>
<gene>
    <name evidence="9" type="ORF">R9X50_00339300</name>
</gene>
<dbReference type="Gene3D" id="3.30.200.20">
    <property type="entry name" value="Phosphorylase Kinase, domain 1"/>
    <property type="match status" value="1"/>
</dbReference>
<dbReference type="EMBL" id="CP138583">
    <property type="protein sequence ID" value="WPH00563.1"/>
    <property type="molecule type" value="Genomic_DNA"/>
</dbReference>
<feature type="compositionally biased region" description="Polar residues" evidence="7">
    <location>
        <begin position="380"/>
        <end position="397"/>
    </location>
</feature>
<feature type="region of interest" description="Disordered" evidence="7">
    <location>
        <begin position="792"/>
        <end position="828"/>
    </location>
</feature>
<feature type="compositionally biased region" description="Polar residues" evidence="7">
    <location>
        <begin position="467"/>
        <end position="482"/>
    </location>
</feature>
<evidence type="ECO:0000256" key="5">
    <source>
        <dbReference type="ARBA" id="ARBA00022840"/>
    </source>
</evidence>
<evidence type="ECO:0000256" key="2">
    <source>
        <dbReference type="ARBA" id="ARBA00022679"/>
    </source>
</evidence>
<evidence type="ECO:0000256" key="6">
    <source>
        <dbReference type="PROSITE-ProRule" id="PRU10141"/>
    </source>
</evidence>
<dbReference type="AlphaFoldDB" id="A0AAQ3M5N0"/>
<dbReference type="PROSITE" id="PS50011">
    <property type="entry name" value="PROTEIN_KINASE_DOM"/>
    <property type="match status" value="1"/>
</dbReference>
<organism evidence="9 10">
    <name type="scientific">Acrodontium crateriforme</name>
    <dbReference type="NCBI Taxonomy" id="150365"/>
    <lineage>
        <taxon>Eukaryota</taxon>
        <taxon>Fungi</taxon>
        <taxon>Dikarya</taxon>
        <taxon>Ascomycota</taxon>
        <taxon>Pezizomycotina</taxon>
        <taxon>Dothideomycetes</taxon>
        <taxon>Dothideomycetidae</taxon>
        <taxon>Mycosphaerellales</taxon>
        <taxon>Teratosphaeriaceae</taxon>
        <taxon>Acrodontium</taxon>
    </lineage>
</organism>
<dbReference type="FunFam" id="3.30.200.20:FF:000131">
    <property type="entry name" value="Dual specificity protein kinase TTK"/>
    <property type="match status" value="1"/>
</dbReference>
<feature type="compositionally biased region" description="Polar residues" evidence="7">
    <location>
        <begin position="427"/>
        <end position="446"/>
    </location>
</feature>
<keyword evidence="10" id="KW-1185">Reference proteome</keyword>
<evidence type="ECO:0000313" key="9">
    <source>
        <dbReference type="EMBL" id="WPH00563.1"/>
    </source>
</evidence>
<evidence type="ECO:0000256" key="3">
    <source>
        <dbReference type="ARBA" id="ARBA00022741"/>
    </source>
</evidence>
<evidence type="ECO:0000256" key="7">
    <source>
        <dbReference type="SAM" id="MobiDB-lite"/>
    </source>
</evidence>
<dbReference type="GO" id="GO:0005634">
    <property type="term" value="C:nucleus"/>
    <property type="evidence" value="ECO:0007669"/>
    <property type="project" value="TreeGrafter"/>
</dbReference>
<dbReference type="GO" id="GO:0005524">
    <property type="term" value="F:ATP binding"/>
    <property type="evidence" value="ECO:0007669"/>
    <property type="project" value="UniProtKB-UniRule"/>
</dbReference>
<dbReference type="GO" id="GO:0033316">
    <property type="term" value="P:meiotic spindle assembly checkpoint signaling"/>
    <property type="evidence" value="ECO:0007669"/>
    <property type="project" value="TreeGrafter"/>
</dbReference>
<accession>A0AAQ3M5N0</accession>
<feature type="domain" description="Protein kinase" evidence="8">
    <location>
        <begin position="629"/>
        <end position="917"/>
    </location>
</feature>
<dbReference type="CDD" id="cd14131">
    <property type="entry name" value="PKc_Mps1"/>
    <property type="match status" value="1"/>
</dbReference>
<dbReference type="GO" id="GO:0034501">
    <property type="term" value="P:protein localization to kinetochore"/>
    <property type="evidence" value="ECO:0007669"/>
    <property type="project" value="TreeGrafter"/>
</dbReference>
<evidence type="ECO:0000259" key="8">
    <source>
        <dbReference type="PROSITE" id="PS50011"/>
    </source>
</evidence>
<dbReference type="SUPFAM" id="SSF56112">
    <property type="entry name" value="Protein kinase-like (PK-like)"/>
    <property type="match status" value="1"/>
</dbReference>
<dbReference type="Pfam" id="PF00069">
    <property type="entry name" value="Pkinase"/>
    <property type="match status" value="1"/>
</dbReference>
<dbReference type="InterPro" id="IPR000719">
    <property type="entry name" value="Prot_kinase_dom"/>
</dbReference>
<name>A0AAQ3M5N0_9PEZI</name>
<dbReference type="Proteomes" id="UP001303373">
    <property type="component" value="Chromosome 4"/>
</dbReference>
<dbReference type="InterPro" id="IPR011009">
    <property type="entry name" value="Kinase-like_dom_sf"/>
</dbReference>
<dbReference type="InterPro" id="IPR017441">
    <property type="entry name" value="Protein_kinase_ATP_BS"/>
</dbReference>
<evidence type="ECO:0000313" key="10">
    <source>
        <dbReference type="Proteomes" id="UP001303373"/>
    </source>
</evidence>
<dbReference type="GO" id="GO:0007094">
    <property type="term" value="P:mitotic spindle assembly checkpoint signaling"/>
    <property type="evidence" value="ECO:0007669"/>
    <property type="project" value="TreeGrafter"/>
</dbReference>
<dbReference type="SMART" id="SM00220">
    <property type="entry name" value="S_TKc"/>
    <property type="match status" value="1"/>
</dbReference>
<dbReference type="PROSITE" id="PS00107">
    <property type="entry name" value="PROTEIN_KINASE_ATP"/>
    <property type="match status" value="1"/>
</dbReference>
<keyword evidence="5 6" id="KW-0067">ATP-binding</keyword>
<reference evidence="9 10" key="1">
    <citation type="submission" date="2023-11" db="EMBL/GenBank/DDBJ databases">
        <title>An acidophilic fungus is an integral part of prey digestion in a carnivorous sundew plant.</title>
        <authorList>
            <person name="Tsai I.J."/>
        </authorList>
    </citation>
    <scope>NUCLEOTIDE SEQUENCE [LARGE SCALE GENOMIC DNA]</scope>
    <source>
        <strain evidence="9">169a</strain>
    </source>
</reference>
<feature type="binding site" evidence="6">
    <location>
        <position position="657"/>
    </location>
    <ligand>
        <name>ATP</name>
        <dbReference type="ChEBI" id="CHEBI:30616"/>
    </ligand>
</feature>
<dbReference type="GO" id="GO:0098813">
    <property type="term" value="P:nuclear chromosome segregation"/>
    <property type="evidence" value="ECO:0007669"/>
    <property type="project" value="UniProtKB-ARBA"/>
</dbReference>
<dbReference type="PANTHER" id="PTHR22974:SF21">
    <property type="entry name" value="DUAL SPECIFICITY PROTEIN KINASE TTK"/>
    <property type="match status" value="1"/>
</dbReference>
<dbReference type="GO" id="GO:0004674">
    <property type="term" value="F:protein serine/threonine kinase activity"/>
    <property type="evidence" value="ECO:0007669"/>
    <property type="project" value="UniProtKB-KW"/>
</dbReference>
<keyword evidence="2" id="KW-0808">Transferase</keyword>
<feature type="compositionally biased region" description="Polar residues" evidence="7">
    <location>
        <begin position="799"/>
        <end position="820"/>
    </location>
</feature>
<proteinExistence type="predicted"/>
<feature type="compositionally biased region" description="Polar residues" evidence="7">
    <location>
        <begin position="406"/>
        <end position="418"/>
    </location>
</feature>
<evidence type="ECO:0000256" key="1">
    <source>
        <dbReference type="ARBA" id="ARBA00022527"/>
    </source>
</evidence>
<feature type="region of interest" description="Disordered" evidence="7">
    <location>
        <begin position="155"/>
        <end position="536"/>
    </location>
</feature>
<evidence type="ECO:0000256" key="4">
    <source>
        <dbReference type="ARBA" id="ARBA00022777"/>
    </source>
</evidence>
<keyword evidence="4" id="KW-0418">Kinase</keyword>
<sequence length="975" mass="107064">MKHLCISTIDDHDGLVVAVAHVAIELSSSEYPGPAYLSQFHHDSEQPFDCTDNKHRIAPRQTCIDRPANTRQKIKTTDFKKALKKIRSRLEYTMAAVAHRPHIRRNSPLSALQHGNGFSADAPMMKRIDVSDSDSDDEPPPAIKFSKVTQALLADAPVPSSPPKNENRANDGLSFNRSFSAKPALDTPSRAPGIKIVRKGSPSAQAEAKGNTPPRVVRLATNAPGSAVRSVSISGPYPPRTKREPTPETFARSELVTPAPRSFGRARAGSDTSQDGYPPLSNRPASRPGSRGPIDHQNAANEAELNRSATRYRSAEAGTRYAPSTIARSRHASAEAAPPSQRMKRAPAVTGSFLKSGPVRRGFRRRDSEENISPQHEIPNGSTSQPSASDYTPQTRGVSGERSRQDSGNVSTRATSVEAQELRRSENGNNSYFSRSQNNDSAIRSRTASRERPGSRQPSVDRFQARRQPSISDSEQGRPGSQQKRRPSIDQGKAMLAIQPHRVPSLRAQPRYAAPKVQTDASEEQENMPPPTFRRNKDQEFKYLGKPASTLSDDEKPKRRLVDETPVPVHAQQEQRKALGAISGNTAHRPAPAPPPKMSVLETATTTAGASVTKSKKKRSHMVVNGKIFTQMGKIGKGGSSDVYCVMAENYKTFALKRVKLEDCDESAVRGFKGEIDLLKSLADVERVVRLFDWELNEEKQELSVLMEKGDTDLNRIMTLRLNGGDAKFDGTFTRYYWREMLECVQAVHDHDIVHSDLKPANFLLAQGRLKLIDFGIANAIDTDNTCNVHRDSHVGTPNYMSPESITDTNAPGPGQQSSDGPRKKDMRIGKASDVWSLGCILYQMTYGRPPFAHIANQISRIMAITNPHHVISFPETGVGGVAVPPALRGTLRKCLARDPNQRPTIPQLLSDDHPFMNPDAPAAGVLVTEDLLGQIINKVVDRCRDPKRGLPTPEEVGQYPRSFIAKIKEMQAGG</sequence>
<dbReference type="PROSITE" id="PS00108">
    <property type="entry name" value="PROTEIN_KINASE_ST"/>
    <property type="match status" value="1"/>
</dbReference>
<dbReference type="GO" id="GO:0004712">
    <property type="term" value="F:protein serine/threonine/tyrosine kinase activity"/>
    <property type="evidence" value="ECO:0007669"/>
    <property type="project" value="TreeGrafter"/>
</dbReference>
<dbReference type="InterPro" id="IPR027084">
    <property type="entry name" value="Mps1_cat"/>
</dbReference>
<keyword evidence="1" id="KW-0723">Serine/threonine-protein kinase</keyword>
<dbReference type="GO" id="GO:0000776">
    <property type="term" value="C:kinetochore"/>
    <property type="evidence" value="ECO:0007669"/>
    <property type="project" value="TreeGrafter"/>
</dbReference>
<keyword evidence="3 6" id="KW-0547">Nucleotide-binding</keyword>
<dbReference type="Gene3D" id="1.10.510.10">
    <property type="entry name" value="Transferase(Phosphotransferase) domain 1"/>
    <property type="match status" value="1"/>
</dbReference>
<dbReference type="PANTHER" id="PTHR22974">
    <property type="entry name" value="MIXED LINEAGE PROTEIN KINASE"/>
    <property type="match status" value="1"/>
</dbReference>